<dbReference type="KEGG" id="aot:AcetOri_orf02144"/>
<evidence type="ECO:0000313" key="2">
    <source>
        <dbReference type="Proteomes" id="UP000270034"/>
    </source>
</evidence>
<accession>A0A2Z5ZI31</accession>
<dbReference type="AlphaFoldDB" id="A0A2Z5ZI31"/>
<gene>
    <name evidence="1" type="ORF">AcetOrient_orf02144</name>
</gene>
<reference evidence="1 2" key="1">
    <citation type="submission" date="2018-02" db="EMBL/GenBank/DDBJ databases">
        <title>Acetobacter orientalis genome.</title>
        <authorList>
            <person name="Nakashima N."/>
            <person name="Tamura T."/>
        </authorList>
    </citation>
    <scope>NUCLEOTIDE SEQUENCE [LARGE SCALE GENOMIC DNA]</scope>
    <source>
        <strain evidence="1 2">FAN1</strain>
    </source>
</reference>
<organism evidence="1 2">
    <name type="scientific">Acetobacter orientalis</name>
    <dbReference type="NCBI Taxonomy" id="146474"/>
    <lineage>
        <taxon>Bacteria</taxon>
        <taxon>Pseudomonadati</taxon>
        <taxon>Pseudomonadota</taxon>
        <taxon>Alphaproteobacteria</taxon>
        <taxon>Acetobacterales</taxon>
        <taxon>Acetobacteraceae</taxon>
        <taxon>Acetobacter</taxon>
    </lineage>
</organism>
<evidence type="ECO:0000313" key="1">
    <source>
        <dbReference type="EMBL" id="BBC79777.1"/>
    </source>
</evidence>
<proteinExistence type="predicted"/>
<sequence>MFGKEVMFAGLKFPSNPRESFEIVFLQGEVAGAGGMLAGWISVPAASTI</sequence>
<dbReference type="Proteomes" id="UP000270034">
    <property type="component" value="Chromosome"/>
</dbReference>
<dbReference type="EMBL" id="AP018515">
    <property type="protein sequence ID" value="BBC79777.1"/>
    <property type="molecule type" value="Genomic_DNA"/>
</dbReference>
<protein>
    <submittedName>
        <fullName evidence="1">Magnesium-translocating P-type ATPase</fullName>
    </submittedName>
</protein>
<name>A0A2Z5ZI31_9PROT</name>